<protein>
    <submittedName>
        <fullName evidence="2">Uncharacterized protein</fullName>
    </submittedName>
</protein>
<feature type="compositionally biased region" description="Basic residues" evidence="1">
    <location>
        <begin position="93"/>
        <end position="105"/>
    </location>
</feature>
<keyword evidence="3" id="KW-1185">Reference proteome</keyword>
<proteinExistence type="predicted"/>
<evidence type="ECO:0000313" key="2">
    <source>
        <dbReference type="EMBL" id="KAL1274736.1"/>
    </source>
</evidence>
<organism evidence="2 3">
    <name type="scientific">Cirrhinus molitorella</name>
    <name type="common">mud carp</name>
    <dbReference type="NCBI Taxonomy" id="172907"/>
    <lineage>
        <taxon>Eukaryota</taxon>
        <taxon>Metazoa</taxon>
        <taxon>Chordata</taxon>
        <taxon>Craniata</taxon>
        <taxon>Vertebrata</taxon>
        <taxon>Euteleostomi</taxon>
        <taxon>Actinopterygii</taxon>
        <taxon>Neopterygii</taxon>
        <taxon>Teleostei</taxon>
        <taxon>Ostariophysi</taxon>
        <taxon>Cypriniformes</taxon>
        <taxon>Cyprinidae</taxon>
        <taxon>Labeoninae</taxon>
        <taxon>Labeonini</taxon>
        <taxon>Cirrhinus</taxon>
    </lineage>
</organism>
<evidence type="ECO:0000256" key="1">
    <source>
        <dbReference type="SAM" id="MobiDB-lite"/>
    </source>
</evidence>
<name>A0ABR3NCP7_9TELE</name>
<comment type="caution">
    <text evidence="2">The sequence shown here is derived from an EMBL/GenBank/DDBJ whole genome shotgun (WGS) entry which is preliminary data.</text>
</comment>
<dbReference type="EMBL" id="JAYMGO010000005">
    <property type="protein sequence ID" value="KAL1274736.1"/>
    <property type="molecule type" value="Genomic_DNA"/>
</dbReference>
<evidence type="ECO:0000313" key="3">
    <source>
        <dbReference type="Proteomes" id="UP001558613"/>
    </source>
</evidence>
<feature type="region of interest" description="Disordered" evidence="1">
    <location>
        <begin position="74"/>
        <end position="105"/>
    </location>
</feature>
<gene>
    <name evidence="2" type="ORF">QQF64_027550</name>
</gene>
<accession>A0ABR3NCP7</accession>
<dbReference type="Proteomes" id="UP001558613">
    <property type="component" value="Unassembled WGS sequence"/>
</dbReference>
<reference evidence="2 3" key="1">
    <citation type="submission" date="2023-09" db="EMBL/GenBank/DDBJ databases">
        <authorList>
            <person name="Wang M."/>
        </authorList>
    </citation>
    <scope>NUCLEOTIDE SEQUENCE [LARGE SCALE GENOMIC DNA]</scope>
    <source>
        <strain evidence="2">GT-2023</strain>
        <tissue evidence="2">Liver</tissue>
    </source>
</reference>
<sequence>MAEAGGEVCVVGRSALRAVCECPNGMALFRFSHTMPVAVYETCHSLSWLKVRVGAVASPGESVGETSAFGRCHQAPVHREQPDAPTGVPASPARHKRTHTLSKCP</sequence>